<feature type="domain" description="UspA" evidence="2">
    <location>
        <begin position="1"/>
        <end position="142"/>
    </location>
</feature>
<dbReference type="PIRSF" id="PIRSF006276">
    <property type="entry name" value="UspA"/>
    <property type="match status" value="1"/>
</dbReference>
<comment type="similarity">
    <text evidence="1">Belongs to the universal stress protein A family.</text>
</comment>
<dbReference type="Pfam" id="PF00582">
    <property type="entry name" value="Usp"/>
    <property type="match status" value="1"/>
</dbReference>
<keyword evidence="4" id="KW-1185">Reference proteome</keyword>
<dbReference type="Proteomes" id="UP000199607">
    <property type="component" value="Unassembled WGS sequence"/>
</dbReference>
<organism evidence="3 4">
    <name type="scientific">Halogranum rubrum</name>
    <dbReference type="NCBI Taxonomy" id="553466"/>
    <lineage>
        <taxon>Archaea</taxon>
        <taxon>Methanobacteriati</taxon>
        <taxon>Methanobacteriota</taxon>
        <taxon>Stenosarchaea group</taxon>
        <taxon>Halobacteria</taxon>
        <taxon>Halobacteriales</taxon>
        <taxon>Haloferacaceae</taxon>
    </lineage>
</organism>
<dbReference type="InterPro" id="IPR014729">
    <property type="entry name" value="Rossmann-like_a/b/a_fold"/>
</dbReference>
<accession>A0A1I4BI94</accession>
<evidence type="ECO:0000259" key="2">
    <source>
        <dbReference type="Pfam" id="PF00582"/>
    </source>
</evidence>
<dbReference type="PRINTS" id="PR01438">
    <property type="entry name" value="UNVRSLSTRESS"/>
</dbReference>
<dbReference type="EMBL" id="FOTC01000001">
    <property type="protein sequence ID" value="SFK67671.1"/>
    <property type="molecule type" value="Genomic_DNA"/>
</dbReference>
<name>A0A1I4BI94_9EURY</name>
<dbReference type="PANTHER" id="PTHR46268:SF6">
    <property type="entry name" value="UNIVERSAL STRESS PROTEIN UP12"/>
    <property type="match status" value="1"/>
</dbReference>
<dbReference type="InterPro" id="IPR006016">
    <property type="entry name" value="UspA"/>
</dbReference>
<dbReference type="Gene3D" id="3.40.50.620">
    <property type="entry name" value="HUPs"/>
    <property type="match status" value="1"/>
</dbReference>
<sequence length="147" mass="15425">MYSIILVPTDGSETATRAVDHAIDLATRYDATVHALSVVDVSELGLRTPTDIDSEKLRRPLRDRAQNAVGAVVNACDKAGVDVVEAITVGVTHDEIVDYAADNSVGLIVMGTHGRSSLPRALLGSVTERVVRSASVPVLAVPPDSSP</sequence>
<dbReference type="AlphaFoldDB" id="A0A1I4BI94"/>
<reference evidence="4" key="1">
    <citation type="submission" date="2016-10" db="EMBL/GenBank/DDBJ databases">
        <authorList>
            <person name="Varghese N."/>
            <person name="Submissions S."/>
        </authorList>
    </citation>
    <scope>NUCLEOTIDE SEQUENCE [LARGE SCALE GENOMIC DNA]</scope>
    <source>
        <strain evidence="4">CGMCC 1.7738</strain>
    </source>
</reference>
<evidence type="ECO:0000313" key="4">
    <source>
        <dbReference type="Proteomes" id="UP000199607"/>
    </source>
</evidence>
<dbReference type="CDD" id="cd00293">
    <property type="entry name" value="USP-like"/>
    <property type="match status" value="1"/>
</dbReference>
<evidence type="ECO:0000313" key="3">
    <source>
        <dbReference type="EMBL" id="SFK67671.1"/>
    </source>
</evidence>
<evidence type="ECO:0000256" key="1">
    <source>
        <dbReference type="ARBA" id="ARBA00008791"/>
    </source>
</evidence>
<proteinExistence type="inferred from homology"/>
<gene>
    <name evidence="3" type="ORF">SAMN04487950_0533</name>
</gene>
<protein>
    <submittedName>
        <fullName evidence="3">Nucleotide-binding universal stress protein, UspA family</fullName>
    </submittedName>
</protein>
<dbReference type="PANTHER" id="PTHR46268">
    <property type="entry name" value="STRESS RESPONSE PROTEIN NHAX"/>
    <property type="match status" value="1"/>
</dbReference>
<dbReference type="InterPro" id="IPR006015">
    <property type="entry name" value="Universal_stress_UspA"/>
</dbReference>
<dbReference type="RefSeq" id="WP_089865353.1">
    <property type="nucleotide sequence ID" value="NZ_FOTC01000001.1"/>
</dbReference>
<dbReference type="SUPFAM" id="SSF52402">
    <property type="entry name" value="Adenine nucleotide alpha hydrolases-like"/>
    <property type="match status" value="1"/>
</dbReference>